<evidence type="ECO:0000313" key="3">
    <source>
        <dbReference type="EMBL" id="EQD52270.1"/>
    </source>
</evidence>
<dbReference type="PROSITE" id="PS50943">
    <property type="entry name" value="HTH_CROC1"/>
    <property type="match status" value="1"/>
</dbReference>
<dbReference type="NCBIfam" id="TIGR02607">
    <property type="entry name" value="antidote_HigA"/>
    <property type="match status" value="1"/>
</dbReference>
<protein>
    <submittedName>
        <fullName evidence="3">Addiction module antidote protein, HigA</fullName>
    </submittedName>
</protein>
<dbReference type="Pfam" id="PF13560">
    <property type="entry name" value="HTH_31"/>
    <property type="match status" value="1"/>
</dbReference>
<dbReference type="AlphaFoldDB" id="T1BDI2"/>
<sequence length="77" mass="8283">MKPTPHPGEHLREDVLAPLGWGVAKAADRLGVSRSTVSRLVNGRCGVSPDMARRLELAGVGTARFWIALQARHEQGA</sequence>
<keyword evidence="1" id="KW-0238">DNA-binding</keyword>
<dbReference type="GO" id="GO:0003677">
    <property type="term" value="F:DNA binding"/>
    <property type="evidence" value="ECO:0007669"/>
    <property type="project" value="UniProtKB-KW"/>
</dbReference>
<evidence type="ECO:0000259" key="2">
    <source>
        <dbReference type="PROSITE" id="PS50943"/>
    </source>
</evidence>
<reference evidence="3" key="2">
    <citation type="journal article" date="2014" name="ISME J.">
        <title>Microbial stratification in low pH oxic and suboxic macroscopic growths along an acid mine drainage.</title>
        <authorList>
            <person name="Mendez-Garcia C."/>
            <person name="Mesa V."/>
            <person name="Sprenger R.R."/>
            <person name="Richter M."/>
            <person name="Diez M.S."/>
            <person name="Solano J."/>
            <person name="Bargiela R."/>
            <person name="Golyshina O.V."/>
            <person name="Manteca A."/>
            <person name="Ramos J.L."/>
            <person name="Gallego J.R."/>
            <person name="Llorente I."/>
            <person name="Martins Dos Santos V.A."/>
            <person name="Jensen O.N."/>
            <person name="Pelaez A.I."/>
            <person name="Sanchez J."/>
            <person name="Ferrer M."/>
        </authorList>
    </citation>
    <scope>NUCLEOTIDE SEQUENCE</scope>
</reference>
<comment type="caution">
    <text evidence="3">The sequence shown here is derived from an EMBL/GenBank/DDBJ whole genome shotgun (WGS) entry which is preliminary data.</text>
</comment>
<dbReference type="InterPro" id="IPR010982">
    <property type="entry name" value="Lambda_DNA-bd_dom_sf"/>
</dbReference>
<gene>
    <name evidence="3" type="ORF">B1A_12772</name>
</gene>
<dbReference type="PANTHER" id="PTHR36924">
    <property type="entry name" value="ANTITOXIN HIGA-1"/>
    <property type="match status" value="1"/>
</dbReference>
<name>T1BDI2_9ZZZZ</name>
<dbReference type="SUPFAM" id="SSF47413">
    <property type="entry name" value="lambda repressor-like DNA-binding domains"/>
    <property type="match status" value="1"/>
</dbReference>
<organism evidence="3">
    <name type="scientific">mine drainage metagenome</name>
    <dbReference type="NCBI Taxonomy" id="410659"/>
    <lineage>
        <taxon>unclassified sequences</taxon>
        <taxon>metagenomes</taxon>
        <taxon>ecological metagenomes</taxon>
    </lineage>
</organism>
<dbReference type="Gene3D" id="1.10.260.40">
    <property type="entry name" value="lambda repressor-like DNA-binding domains"/>
    <property type="match status" value="1"/>
</dbReference>
<feature type="domain" description="HTH cro/C1-type" evidence="2">
    <location>
        <begin position="27"/>
        <end position="55"/>
    </location>
</feature>
<dbReference type="InterPro" id="IPR001387">
    <property type="entry name" value="Cro/C1-type_HTH"/>
</dbReference>
<dbReference type="EMBL" id="AUZX01009302">
    <property type="protein sequence ID" value="EQD52270.1"/>
    <property type="molecule type" value="Genomic_DNA"/>
</dbReference>
<dbReference type="InterPro" id="IPR013430">
    <property type="entry name" value="Toxin_antidote_HigA"/>
</dbReference>
<dbReference type="CDD" id="cd00093">
    <property type="entry name" value="HTH_XRE"/>
    <property type="match status" value="1"/>
</dbReference>
<accession>T1BDI2</accession>
<evidence type="ECO:0000256" key="1">
    <source>
        <dbReference type="ARBA" id="ARBA00023125"/>
    </source>
</evidence>
<proteinExistence type="predicted"/>
<reference evidence="3" key="1">
    <citation type="submission" date="2013-08" db="EMBL/GenBank/DDBJ databases">
        <authorList>
            <person name="Mendez C."/>
            <person name="Richter M."/>
            <person name="Ferrer M."/>
            <person name="Sanchez J."/>
        </authorList>
    </citation>
    <scope>NUCLEOTIDE SEQUENCE</scope>
</reference>
<dbReference type="PANTHER" id="PTHR36924:SF1">
    <property type="entry name" value="ANTITOXIN HIGA-1"/>
    <property type="match status" value="1"/>
</dbReference>
<feature type="non-terminal residue" evidence="3">
    <location>
        <position position="77"/>
    </location>
</feature>